<feature type="transmembrane region" description="Helical" evidence="1">
    <location>
        <begin position="29"/>
        <end position="54"/>
    </location>
</feature>
<keyword evidence="1" id="KW-0812">Transmembrane</keyword>
<keyword evidence="3" id="KW-1185">Reference proteome</keyword>
<dbReference type="EMBL" id="BLXT01001025">
    <property type="protein sequence ID" value="GFN82669.1"/>
    <property type="molecule type" value="Genomic_DNA"/>
</dbReference>
<protein>
    <submittedName>
        <fullName evidence="2">Uncharacterized protein</fullName>
    </submittedName>
</protein>
<evidence type="ECO:0000313" key="3">
    <source>
        <dbReference type="Proteomes" id="UP000735302"/>
    </source>
</evidence>
<evidence type="ECO:0000256" key="1">
    <source>
        <dbReference type="SAM" id="Phobius"/>
    </source>
</evidence>
<reference evidence="2 3" key="1">
    <citation type="journal article" date="2021" name="Elife">
        <title>Chloroplast acquisition without the gene transfer in kleptoplastic sea slugs, Plakobranchus ocellatus.</title>
        <authorList>
            <person name="Maeda T."/>
            <person name="Takahashi S."/>
            <person name="Yoshida T."/>
            <person name="Shimamura S."/>
            <person name="Takaki Y."/>
            <person name="Nagai Y."/>
            <person name="Toyoda A."/>
            <person name="Suzuki Y."/>
            <person name="Arimoto A."/>
            <person name="Ishii H."/>
            <person name="Satoh N."/>
            <person name="Nishiyama T."/>
            <person name="Hasebe M."/>
            <person name="Maruyama T."/>
            <person name="Minagawa J."/>
            <person name="Obokata J."/>
            <person name="Shigenobu S."/>
        </authorList>
    </citation>
    <scope>NUCLEOTIDE SEQUENCE [LARGE SCALE GENOMIC DNA]</scope>
</reference>
<accession>A0AAV3YHW4</accession>
<gene>
    <name evidence="2" type="ORF">PoB_000917500</name>
</gene>
<dbReference type="AlphaFoldDB" id="A0AAV3YHW4"/>
<keyword evidence="1" id="KW-1133">Transmembrane helix</keyword>
<dbReference type="Proteomes" id="UP000735302">
    <property type="component" value="Unassembled WGS sequence"/>
</dbReference>
<organism evidence="2 3">
    <name type="scientific">Plakobranchus ocellatus</name>
    <dbReference type="NCBI Taxonomy" id="259542"/>
    <lineage>
        <taxon>Eukaryota</taxon>
        <taxon>Metazoa</taxon>
        <taxon>Spiralia</taxon>
        <taxon>Lophotrochozoa</taxon>
        <taxon>Mollusca</taxon>
        <taxon>Gastropoda</taxon>
        <taxon>Heterobranchia</taxon>
        <taxon>Euthyneura</taxon>
        <taxon>Panpulmonata</taxon>
        <taxon>Sacoglossa</taxon>
        <taxon>Placobranchoidea</taxon>
        <taxon>Plakobranchidae</taxon>
        <taxon>Plakobranchus</taxon>
    </lineage>
</organism>
<sequence>MHHNCNSFGSSNFQPAQHRNNSNNTIMKAVIIACFSLALCIAVVVGTDFLALVIESACRGPSRQPCHTEVTGYFRASPFILAATTLGEDANDREDWVNKVINI</sequence>
<evidence type="ECO:0000313" key="2">
    <source>
        <dbReference type="EMBL" id="GFN82669.1"/>
    </source>
</evidence>
<comment type="caution">
    <text evidence="2">The sequence shown here is derived from an EMBL/GenBank/DDBJ whole genome shotgun (WGS) entry which is preliminary data.</text>
</comment>
<proteinExistence type="predicted"/>
<keyword evidence="1" id="KW-0472">Membrane</keyword>
<name>A0AAV3YHW4_9GAST</name>